<name>A0ABQ7PAN4_9HYPO</name>
<keyword evidence="3" id="KW-1185">Reference proteome</keyword>
<feature type="compositionally biased region" description="Low complexity" evidence="1">
    <location>
        <begin position="38"/>
        <end position="49"/>
    </location>
</feature>
<reference evidence="2 3" key="1">
    <citation type="journal article" date="2020" name="bioRxiv">
        <title>Whole genome comparisons of ergot fungi reveals the divergence and evolution of species within the genus Claviceps are the result of varying mechanisms driving genome evolution and host range expansion.</title>
        <authorList>
            <person name="Wyka S.A."/>
            <person name="Mondo S.J."/>
            <person name="Liu M."/>
            <person name="Dettman J."/>
            <person name="Nalam V."/>
            <person name="Broders K.D."/>
        </authorList>
    </citation>
    <scope>NUCLEOTIDE SEQUENCE [LARGE SCALE GENOMIC DNA]</scope>
    <source>
        <strain evidence="2 3">LM583</strain>
    </source>
</reference>
<feature type="compositionally biased region" description="Basic residues" evidence="1">
    <location>
        <begin position="86"/>
        <end position="97"/>
    </location>
</feature>
<proteinExistence type="predicted"/>
<feature type="region of interest" description="Disordered" evidence="1">
    <location>
        <begin position="37"/>
        <end position="137"/>
    </location>
</feature>
<dbReference type="Proteomes" id="UP000742024">
    <property type="component" value="Unassembled WGS sequence"/>
</dbReference>
<evidence type="ECO:0000256" key="1">
    <source>
        <dbReference type="SAM" id="MobiDB-lite"/>
    </source>
</evidence>
<sequence>MSGWQSPKTNTHQLYQLRDLKISGTLCARRATTNFSMTKTSNSSAAGSSKGDKKRKRGTRDALAPSPELMASAVRSTSVSHENKCYKRRRMRQKAKKSKDSENGAGPSSNATSSKEVDKPETQGQNFETSDTQPSKRIKKMLTKDIGQMIQLLSQEKIPGSWADAPCLLAWLILGHERLAKECGMIVAASYPPPEPAARLTELVLRHMPDRLEALSPVEKASYTAQLNELCCSSRPSVQDFGTGDTQPLRESKDKLAQDIGLMIELLSQKKVPGAWAVKSSLVAWLTLGHERLTKECGTDAASAHTPGPVARLGDLVRHMPDRMKALSPSKKASYMAQLSKLCCSSLLPSMDYEQRLSKIIGILYIEEEIDAAARNEWSRLEQILGLCSMIAEAIGPPDEVVEEEVKNRSILARKMDIASLKKLMAAKMRCESLGL</sequence>
<gene>
    <name evidence="2" type="ORF">E4U57_001431</name>
</gene>
<protein>
    <submittedName>
        <fullName evidence="2">Uncharacterized protein</fullName>
    </submittedName>
</protein>
<feature type="compositionally biased region" description="Polar residues" evidence="1">
    <location>
        <begin position="122"/>
        <end position="135"/>
    </location>
</feature>
<accession>A0ABQ7PAN4</accession>
<evidence type="ECO:0000313" key="2">
    <source>
        <dbReference type="EMBL" id="KAG5958290.1"/>
    </source>
</evidence>
<dbReference type="EMBL" id="SRPR01000151">
    <property type="protein sequence ID" value="KAG5958290.1"/>
    <property type="molecule type" value="Genomic_DNA"/>
</dbReference>
<organism evidence="2 3">
    <name type="scientific">Claviceps arundinis</name>
    <dbReference type="NCBI Taxonomy" id="1623583"/>
    <lineage>
        <taxon>Eukaryota</taxon>
        <taxon>Fungi</taxon>
        <taxon>Dikarya</taxon>
        <taxon>Ascomycota</taxon>
        <taxon>Pezizomycotina</taxon>
        <taxon>Sordariomycetes</taxon>
        <taxon>Hypocreomycetidae</taxon>
        <taxon>Hypocreales</taxon>
        <taxon>Clavicipitaceae</taxon>
        <taxon>Claviceps</taxon>
    </lineage>
</organism>
<comment type="caution">
    <text evidence="2">The sequence shown here is derived from an EMBL/GenBank/DDBJ whole genome shotgun (WGS) entry which is preliminary data.</text>
</comment>
<evidence type="ECO:0000313" key="3">
    <source>
        <dbReference type="Proteomes" id="UP000742024"/>
    </source>
</evidence>